<dbReference type="Proteomes" id="UP000479000">
    <property type="component" value="Unassembled WGS sequence"/>
</dbReference>
<protein>
    <submittedName>
        <fullName evidence="1">Uncharacterized protein</fullName>
    </submittedName>
</protein>
<reference evidence="1 2" key="1">
    <citation type="submission" date="2020-02" db="EMBL/GenBank/DDBJ databases">
        <authorList>
            <person name="Ferguson B K."/>
        </authorList>
    </citation>
    <scope>NUCLEOTIDE SEQUENCE [LARGE SCALE GENOMIC DNA]</scope>
</reference>
<feature type="non-terminal residue" evidence="1">
    <location>
        <position position="76"/>
    </location>
</feature>
<evidence type="ECO:0000313" key="1">
    <source>
        <dbReference type="EMBL" id="CAB0015140.1"/>
    </source>
</evidence>
<evidence type="ECO:0000313" key="2">
    <source>
        <dbReference type="Proteomes" id="UP000479000"/>
    </source>
</evidence>
<gene>
    <name evidence="1" type="ORF">NTEN_LOCUS19507</name>
</gene>
<organism evidence="1 2">
    <name type="scientific">Nesidiocoris tenuis</name>
    <dbReference type="NCBI Taxonomy" id="355587"/>
    <lineage>
        <taxon>Eukaryota</taxon>
        <taxon>Metazoa</taxon>
        <taxon>Ecdysozoa</taxon>
        <taxon>Arthropoda</taxon>
        <taxon>Hexapoda</taxon>
        <taxon>Insecta</taxon>
        <taxon>Pterygota</taxon>
        <taxon>Neoptera</taxon>
        <taxon>Paraneoptera</taxon>
        <taxon>Hemiptera</taxon>
        <taxon>Heteroptera</taxon>
        <taxon>Panheteroptera</taxon>
        <taxon>Cimicomorpha</taxon>
        <taxon>Miridae</taxon>
        <taxon>Dicyphina</taxon>
        <taxon>Nesidiocoris</taxon>
    </lineage>
</organism>
<proteinExistence type="predicted"/>
<keyword evidence="2" id="KW-1185">Reference proteome</keyword>
<sequence length="76" mass="8799">MEKVSGSSEGLAELVLVVSLRWMVHHLVTEQHYSAAKNHKKIHRENGPGYPGKPCRLRPWNFPPRLFLFQILPGRR</sequence>
<accession>A0A6H5HEX3</accession>
<dbReference type="EMBL" id="CADCXU010028654">
    <property type="protein sequence ID" value="CAB0015140.1"/>
    <property type="molecule type" value="Genomic_DNA"/>
</dbReference>
<name>A0A6H5HEX3_9HEMI</name>
<dbReference type="AlphaFoldDB" id="A0A6H5HEX3"/>